<gene>
    <name evidence="1" type="ORF">D6K54_27540</name>
    <name evidence="2" type="ORF">D6S17_28310</name>
</gene>
<sequence length="304" mass="35407">MKKNSHNLISMIKSSDWITVQEAVLLMKQLTNNKFNVSDIYRHALSGNIYLSIYFQSPVFLRQVIQSEQKIKLKLSDTSLIHQLCYLESECFINKIQFITRTEGKYFLFEHDVIDTSLIGYEFVVLQRLLSRSLKLPLPIKRKYCMNHGISVFLSGNTYQIFEKMTWQERIKHQTVKLPVNMAEQIDEYMAGINNSILYQREYFPLHDLPGDACFVIRRTEIEKLLALYTSAPASTRTSSALARFFWLACWHNEAIRSLIGQPYKLLSIFEQWAREDGITDKLSGDTLKAALERGCPFPDGRRR</sequence>
<organism evidence="1">
    <name type="scientific">Salmonella enterica subsp. enterica serovar Java</name>
    <dbReference type="NCBI Taxonomy" id="224729"/>
    <lineage>
        <taxon>Bacteria</taxon>
        <taxon>Pseudomonadati</taxon>
        <taxon>Pseudomonadota</taxon>
        <taxon>Gammaproteobacteria</taxon>
        <taxon>Enterobacterales</taxon>
        <taxon>Enterobacteriaceae</taxon>
        <taxon>Salmonella</taxon>
    </lineage>
</organism>
<dbReference type="EMBL" id="AAAGSE010000084">
    <property type="protein sequence ID" value="EAC0790410.1"/>
    <property type="molecule type" value="Genomic_DNA"/>
</dbReference>
<protein>
    <submittedName>
        <fullName evidence="1">Uncharacterized protein</fullName>
    </submittedName>
</protein>
<proteinExistence type="predicted"/>
<accession>A0A3Z6QTV3</accession>
<name>A0A3Z6QTV3_SALEB</name>
<dbReference type="EMBL" id="AAHPHN010000106">
    <property type="protein sequence ID" value="EBY8645355.1"/>
    <property type="molecule type" value="Genomic_DNA"/>
</dbReference>
<comment type="caution">
    <text evidence="1">The sequence shown here is derived from an EMBL/GenBank/DDBJ whole genome shotgun (WGS) entry which is preliminary data.</text>
</comment>
<reference evidence="1" key="1">
    <citation type="submission" date="2018-09" db="EMBL/GenBank/DDBJ databases">
        <authorList>
            <person name="Ashton P.M."/>
            <person name="Dallman T."/>
            <person name="Nair S."/>
            <person name="De Pinna E."/>
            <person name="Peters T."/>
            <person name="Grant K."/>
        </authorList>
    </citation>
    <scope>NUCLEOTIDE SEQUENCE [LARGE SCALE GENOMIC DNA]</scope>
    <source>
        <strain evidence="2">140692</strain>
        <strain evidence="1">412099</strain>
    </source>
</reference>
<evidence type="ECO:0000313" key="2">
    <source>
        <dbReference type="EMBL" id="EBY8645355.1"/>
    </source>
</evidence>
<evidence type="ECO:0000313" key="1">
    <source>
        <dbReference type="EMBL" id="EAC0790410.1"/>
    </source>
</evidence>
<dbReference type="AlphaFoldDB" id="A0A3Z6QTV3"/>
<dbReference type="Proteomes" id="UP000839631">
    <property type="component" value="Unassembled WGS sequence"/>
</dbReference>